<reference evidence="2 3" key="1">
    <citation type="submission" date="2023-01" db="EMBL/GenBank/DDBJ databases">
        <title>Analysis of 21 Apiospora genomes using comparative genomics revels a genus with tremendous synthesis potential of carbohydrate active enzymes and secondary metabolites.</title>
        <authorList>
            <person name="Sorensen T."/>
        </authorList>
    </citation>
    <scope>NUCLEOTIDE SEQUENCE [LARGE SCALE GENOMIC DNA]</scope>
    <source>
        <strain evidence="2 3">CBS 20057</strain>
    </source>
</reference>
<evidence type="ECO:0000313" key="3">
    <source>
        <dbReference type="Proteomes" id="UP001396898"/>
    </source>
</evidence>
<evidence type="ECO:0000256" key="1">
    <source>
        <dbReference type="SAM" id="MobiDB-lite"/>
    </source>
</evidence>
<dbReference type="InterPro" id="IPR036047">
    <property type="entry name" value="F-box-like_dom_sf"/>
</dbReference>
<feature type="region of interest" description="Disordered" evidence="1">
    <location>
        <begin position="318"/>
        <end position="348"/>
    </location>
</feature>
<accession>A0ABR1RUF8</accession>
<sequence>MWKCPSQPQRPREPWKRVDQQGNSSFMHLPLDVLKSIRDHLPPESRATLSLTCKVALGVFEPQDLPKHVLRSIRRQFEKHLGGRYYYCWGCTYVHCYDQPPAVPRPCQDADVEFGAWKFGFYHFQLVMNAHLYGPGRGLPTSIMEAGTVGSWQAEASMAILDGQLFLSARYTRTLTGSIDYVYFQTHQDRKRVRFCQHLQSTPPSMLMSPPFVQRLPELELVQKPGSRRPKTPWNATGCCSICLTDYTFALTCVRPHGREITQHSGLSRITQPALYSMEIVTYHQLGACRTSFNWMWRCFAKASPSLYDTRLSRCNPGHPPGSVKRRWDARAQEDEKSPQGAGEGSGA</sequence>
<gene>
    <name evidence="2" type="ORF">PG991_007785</name>
</gene>
<evidence type="ECO:0000313" key="2">
    <source>
        <dbReference type="EMBL" id="KAK8018595.1"/>
    </source>
</evidence>
<dbReference type="SUPFAM" id="SSF81383">
    <property type="entry name" value="F-box domain"/>
    <property type="match status" value="1"/>
</dbReference>
<feature type="compositionally biased region" description="Basic and acidic residues" evidence="1">
    <location>
        <begin position="326"/>
        <end position="338"/>
    </location>
</feature>
<dbReference type="EMBL" id="JAQQWI010000010">
    <property type="protein sequence ID" value="KAK8018595.1"/>
    <property type="molecule type" value="Genomic_DNA"/>
</dbReference>
<comment type="caution">
    <text evidence="2">The sequence shown here is derived from an EMBL/GenBank/DDBJ whole genome shotgun (WGS) entry which is preliminary data.</text>
</comment>
<protein>
    <recommendedName>
        <fullName evidence="4">F-box domain-containing protein</fullName>
    </recommendedName>
</protein>
<evidence type="ECO:0008006" key="4">
    <source>
        <dbReference type="Google" id="ProtNLM"/>
    </source>
</evidence>
<keyword evidence="3" id="KW-1185">Reference proteome</keyword>
<organism evidence="2 3">
    <name type="scientific">Apiospora marii</name>
    <dbReference type="NCBI Taxonomy" id="335849"/>
    <lineage>
        <taxon>Eukaryota</taxon>
        <taxon>Fungi</taxon>
        <taxon>Dikarya</taxon>
        <taxon>Ascomycota</taxon>
        <taxon>Pezizomycotina</taxon>
        <taxon>Sordariomycetes</taxon>
        <taxon>Xylariomycetidae</taxon>
        <taxon>Amphisphaeriales</taxon>
        <taxon>Apiosporaceae</taxon>
        <taxon>Apiospora</taxon>
    </lineage>
</organism>
<name>A0ABR1RUF8_9PEZI</name>
<proteinExistence type="predicted"/>
<dbReference type="Proteomes" id="UP001396898">
    <property type="component" value="Unassembled WGS sequence"/>
</dbReference>